<keyword evidence="6" id="KW-0029">Amino-acid transport</keyword>
<feature type="domain" description="ABC transporter" evidence="7">
    <location>
        <begin position="15"/>
        <end position="247"/>
    </location>
</feature>
<dbReference type="InterPro" id="IPR052156">
    <property type="entry name" value="BCAA_Transport_ATP-bd_LivF"/>
</dbReference>
<dbReference type="InterPro" id="IPR003439">
    <property type="entry name" value="ABC_transporter-like_ATP-bd"/>
</dbReference>
<dbReference type="SUPFAM" id="SSF52540">
    <property type="entry name" value="P-loop containing nucleoside triphosphate hydrolases"/>
    <property type="match status" value="1"/>
</dbReference>
<organism evidence="8 9">
    <name type="scientific">Variovorax ginsengisoli</name>
    <dbReference type="NCBI Taxonomy" id="363844"/>
    <lineage>
        <taxon>Bacteria</taxon>
        <taxon>Pseudomonadati</taxon>
        <taxon>Pseudomonadota</taxon>
        <taxon>Betaproteobacteria</taxon>
        <taxon>Burkholderiales</taxon>
        <taxon>Comamonadaceae</taxon>
        <taxon>Variovorax</taxon>
    </lineage>
</organism>
<dbReference type="InterPro" id="IPR027417">
    <property type="entry name" value="P-loop_NTPase"/>
</dbReference>
<proteinExistence type="inferred from homology"/>
<dbReference type="EMBL" id="JAUSRO010000003">
    <property type="protein sequence ID" value="MDP9898889.1"/>
    <property type="molecule type" value="Genomic_DNA"/>
</dbReference>
<evidence type="ECO:0000259" key="7">
    <source>
        <dbReference type="PROSITE" id="PS50893"/>
    </source>
</evidence>
<evidence type="ECO:0000256" key="5">
    <source>
        <dbReference type="ARBA" id="ARBA00022840"/>
    </source>
</evidence>
<accession>A0ABT9S3F9</accession>
<evidence type="ECO:0000256" key="6">
    <source>
        <dbReference type="ARBA" id="ARBA00022970"/>
    </source>
</evidence>
<keyword evidence="3" id="KW-0472">Membrane</keyword>
<evidence type="ECO:0000256" key="3">
    <source>
        <dbReference type="ARBA" id="ARBA00022475"/>
    </source>
</evidence>
<evidence type="ECO:0000313" key="8">
    <source>
        <dbReference type="EMBL" id="MDP9898889.1"/>
    </source>
</evidence>
<keyword evidence="2" id="KW-0813">Transport</keyword>
<evidence type="ECO:0000256" key="2">
    <source>
        <dbReference type="ARBA" id="ARBA00022448"/>
    </source>
</evidence>
<dbReference type="PROSITE" id="PS50893">
    <property type="entry name" value="ABC_TRANSPORTER_2"/>
    <property type="match status" value="1"/>
</dbReference>
<dbReference type="RefSeq" id="WP_307688707.1">
    <property type="nucleotide sequence ID" value="NZ_JAUSRO010000003.1"/>
</dbReference>
<keyword evidence="9" id="KW-1185">Reference proteome</keyword>
<dbReference type="SMART" id="SM00382">
    <property type="entry name" value="AAA"/>
    <property type="match status" value="1"/>
</dbReference>
<protein>
    <submittedName>
        <fullName evidence="8">Branched-chain amino acid transport system ATP-binding protein</fullName>
    </submittedName>
</protein>
<keyword evidence="5 8" id="KW-0067">ATP-binding</keyword>
<dbReference type="InterPro" id="IPR003593">
    <property type="entry name" value="AAA+_ATPase"/>
</dbReference>
<keyword evidence="4" id="KW-0547">Nucleotide-binding</keyword>
<evidence type="ECO:0000256" key="4">
    <source>
        <dbReference type="ARBA" id="ARBA00022741"/>
    </source>
</evidence>
<evidence type="ECO:0000256" key="1">
    <source>
        <dbReference type="ARBA" id="ARBA00005417"/>
    </source>
</evidence>
<dbReference type="Proteomes" id="UP001226867">
    <property type="component" value="Unassembled WGS sequence"/>
</dbReference>
<dbReference type="PANTHER" id="PTHR43820:SF4">
    <property type="entry name" value="HIGH-AFFINITY BRANCHED-CHAIN AMINO ACID TRANSPORT ATP-BINDING PROTEIN LIVF"/>
    <property type="match status" value="1"/>
</dbReference>
<dbReference type="PANTHER" id="PTHR43820">
    <property type="entry name" value="HIGH-AFFINITY BRANCHED-CHAIN AMINO ACID TRANSPORT ATP-BINDING PROTEIN LIVF"/>
    <property type="match status" value="1"/>
</dbReference>
<dbReference type="Pfam" id="PF00005">
    <property type="entry name" value="ABC_tran"/>
    <property type="match status" value="1"/>
</dbReference>
<reference evidence="8 9" key="1">
    <citation type="submission" date="2023-07" db="EMBL/GenBank/DDBJ databases">
        <title>Sorghum-associated microbial communities from plants grown in Nebraska, USA.</title>
        <authorList>
            <person name="Schachtman D."/>
        </authorList>
    </citation>
    <scope>NUCLEOTIDE SEQUENCE [LARGE SCALE GENOMIC DNA]</scope>
    <source>
        <strain evidence="8 9">DS1607</strain>
    </source>
</reference>
<keyword evidence="3" id="KW-1003">Cell membrane</keyword>
<dbReference type="Gene3D" id="3.40.50.300">
    <property type="entry name" value="P-loop containing nucleotide triphosphate hydrolases"/>
    <property type="match status" value="1"/>
</dbReference>
<dbReference type="InterPro" id="IPR017871">
    <property type="entry name" value="ABC_transporter-like_CS"/>
</dbReference>
<dbReference type="CDD" id="cd03224">
    <property type="entry name" value="ABC_TM1139_LivF_branched"/>
    <property type="match status" value="1"/>
</dbReference>
<name>A0ABT9S3F9_9BURK</name>
<gene>
    <name evidence="8" type="ORF">J2W36_001133</name>
</gene>
<comment type="caution">
    <text evidence="8">The sequence shown here is derived from an EMBL/GenBank/DDBJ whole genome shotgun (WGS) entry which is preliminary data.</text>
</comment>
<comment type="similarity">
    <text evidence="1">Belongs to the ABC transporter superfamily.</text>
</comment>
<dbReference type="PROSITE" id="PS00211">
    <property type="entry name" value="ABC_TRANSPORTER_1"/>
    <property type="match status" value="1"/>
</dbReference>
<dbReference type="GO" id="GO:0005524">
    <property type="term" value="F:ATP binding"/>
    <property type="evidence" value="ECO:0007669"/>
    <property type="project" value="UniProtKB-KW"/>
</dbReference>
<sequence length="247" mass="26306">MANAVEPDPHGEPLLRVDNLSAAYGKIRALHGVSIEVPQAAIVCVLGANGAGKTTLLRALSGLLPVTGGTAIFSGQSIANVPAEQLVPRGVVHVPQGRMVFAQLSVKENLVLGGYTRPAAEVRHDIDRVLGYFPRLKERITSRAGTLSGGEQQMLAIARGLLAKPRLLMLDEPSMGVAPILKDAIFSTLRDIRDQERLTLLIVEQDADIALDISDQGYVIETGRVVMHGPAAELAGNEDIRRAYLGG</sequence>
<evidence type="ECO:0000313" key="9">
    <source>
        <dbReference type="Proteomes" id="UP001226867"/>
    </source>
</evidence>